<dbReference type="RefSeq" id="WP_054968947.1">
    <property type="nucleotide sequence ID" value="NZ_LJCO01000042.1"/>
</dbReference>
<evidence type="ECO:0000256" key="7">
    <source>
        <dbReference type="ARBA" id="ARBA00022824"/>
    </source>
</evidence>
<dbReference type="PANTHER" id="PTHR12468:SF2">
    <property type="entry name" value="GPI MANNOSYLTRANSFERASE 2"/>
    <property type="match status" value="1"/>
</dbReference>
<accession>A0A0P9GSF8</accession>
<keyword evidence="4" id="KW-0328">Glycosyltransferase</keyword>
<dbReference type="OrthoDB" id="2379640at2"/>
<feature type="transmembrane region" description="Helical" evidence="10">
    <location>
        <begin position="115"/>
        <end position="133"/>
    </location>
</feature>
<feature type="transmembrane region" description="Helical" evidence="10">
    <location>
        <begin position="381"/>
        <end position="402"/>
    </location>
</feature>
<feature type="transmembrane region" description="Helical" evidence="10">
    <location>
        <begin position="296"/>
        <end position="318"/>
    </location>
</feature>
<dbReference type="EMBL" id="LJCO01000042">
    <property type="protein sequence ID" value="KPV43971.1"/>
    <property type="molecule type" value="Genomic_DNA"/>
</dbReference>
<feature type="transmembrane region" description="Helical" evidence="10">
    <location>
        <begin position="231"/>
        <end position="251"/>
    </location>
</feature>
<feature type="transmembrane region" description="Helical" evidence="10">
    <location>
        <begin position="189"/>
        <end position="210"/>
    </location>
</feature>
<gene>
    <name evidence="11" type="ORF">AN477_09650</name>
</gene>
<comment type="pathway">
    <text evidence="2">Glycolipid biosynthesis; glycosylphosphatidylinositol-anchor biosynthesis.</text>
</comment>
<keyword evidence="6 10" id="KW-0812">Transmembrane</keyword>
<evidence type="ECO:0000256" key="9">
    <source>
        <dbReference type="ARBA" id="ARBA00023136"/>
    </source>
</evidence>
<feature type="transmembrane region" description="Helical" evidence="10">
    <location>
        <begin position="325"/>
        <end position="344"/>
    </location>
</feature>
<dbReference type="PATRIC" id="fig|471514.4.peg.507"/>
<keyword evidence="3" id="KW-0337">GPI-anchor biosynthesis</keyword>
<dbReference type="Pfam" id="PF04188">
    <property type="entry name" value="Mannosyl_trans2"/>
    <property type="match status" value="1"/>
</dbReference>
<keyword evidence="12" id="KW-1185">Reference proteome</keyword>
<dbReference type="PANTHER" id="PTHR12468">
    <property type="entry name" value="GPI MANNOSYLTRANSFERASE 2"/>
    <property type="match status" value="1"/>
</dbReference>
<keyword evidence="7" id="KW-0256">Endoplasmic reticulum</keyword>
<evidence type="ECO:0000256" key="5">
    <source>
        <dbReference type="ARBA" id="ARBA00022679"/>
    </source>
</evidence>
<evidence type="ECO:0000256" key="10">
    <source>
        <dbReference type="SAM" id="Phobius"/>
    </source>
</evidence>
<feature type="transmembrane region" description="Helical" evidence="10">
    <location>
        <begin position="154"/>
        <end position="177"/>
    </location>
</feature>
<comment type="subcellular location">
    <subcellularLocation>
        <location evidence="1">Endoplasmic reticulum membrane</location>
        <topology evidence="1">Multi-pass membrane protein</topology>
    </subcellularLocation>
</comment>
<dbReference type="GO" id="GO:0000009">
    <property type="term" value="F:alpha-1,6-mannosyltransferase activity"/>
    <property type="evidence" value="ECO:0007669"/>
    <property type="project" value="InterPro"/>
</dbReference>
<evidence type="ECO:0000256" key="3">
    <source>
        <dbReference type="ARBA" id="ARBA00022502"/>
    </source>
</evidence>
<dbReference type="GO" id="GO:0031501">
    <property type="term" value="C:mannosyltransferase complex"/>
    <property type="evidence" value="ECO:0007669"/>
    <property type="project" value="TreeGrafter"/>
</dbReference>
<evidence type="ECO:0000256" key="2">
    <source>
        <dbReference type="ARBA" id="ARBA00004687"/>
    </source>
</evidence>
<evidence type="ECO:0000313" key="12">
    <source>
        <dbReference type="Proteomes" id="UP000050482"/>
    </source>
</evidence>
<name>A0A0P9GSF8_9BACL</name>
<evidence type="ECO:0008006" key="13">
    <source>
        <dbReference type="Google" id="ProtNLM"/>
    </source>
</evidence>
<dbReference type="AlphaFoldDB" id="A0A0P9GSF8"/>
<evidence type="ECO:0000313" key="11">
    <source>
        <dbReference type="EMBL" id="KPV43971.1"/>
    </source>
</evidence>
<evidence type="ECO:0000256" key="1">
    <source>
        <dbReference type="ARBA" id="ARBA00004477"/>
    </source>
</evidence>
<proteinExistence type="predicted"/>
<reference evidence="11 12" key="1">
    <citation type="submission" date="2015-09" db="EMBL/GenBank/DDBJ databases">
        <title>Draft genome sequence of Alicyclobacillus ferrooxydans DSM 22381.</title>
        <authorList>
            <person name="Hemp J."/>
        </authorList>
    </citation>
    <scope>NUCLEOTIDE SEQUENCE [LARGE SCALE GENOMIC DNA]</scope>
    <source>
        <strain evidence="11 12">TC-34</strain>
    </source>
</reference>
<keyword evidence="8 10" id="KW-1133">Transmembrane helix</keyword>
<sequence length="403" mass="45621">MAIGTINHSHPRQPSQQISSSPIVIGALAILIVVVQRLFLILSASTASAYYHQTPTLNRLLVTGYNRWDSWYYISISMHGYTDFKESAFWPFYPIVMRIVHMVTGYSYLDVGVSISLVCFAVALFFLGQLVYASFDMRTAGIAMVLYAFFPTSYYFDATYTEALFMALLIGSVYFAHRGHLLTAGAMSALATLTRNTGILVCIILAAEIIRLRQPGWKFWTLEWWKKAGSSTWSLAFAPATLVGYCVWLKYRFGSFLAFVQAEKIWNRTHMQPWDTIAKAFEFDLSPNAHMSTPGYHLFEIASLLFALGTLALGLLVVRRSLHKWAWWVYTAAVVWVFLAAPALGRNPDYLMSVPRFVLMLFPCFIFLARFTQSSFRTSAVIAVFACVLFLENAMFYSGMWIA</sequence>
<keyword evidence="5" id="KW-0808">Transferase</keyword>
<dbReference type="GO" id="GO:0004376">
    <property type="term" value="F:GPI mannosyltransferase activity"/>
    <property type="evidence" value="ECO:0007669"/>
    <property type="project" value="InterPro"/>
</dbReference>
<keyword evidence="9 10" id="KW-0472">Membrane</keyword>
<protein>
    <recommendedName>
        <fullName evidence="13">Glycosyltransferase RgtA/B/C/D-like domain-containing protein</fullName>
    </recommendedName>
</protein>
<dbReference type="STRING" id="471514.AN477_09650"/>
<organism evidence="11 12">
    <name type="scientific">Alicyclobacillus ferrooxydans</name>
    <dbReference type="NCBI Taxonomy" id="471514"/>
    <lineage>
        <taxon>Bacteria</taxon>
        <taxon>Bacillati</taxon>
        <taxon>Bacillota</taxon>
        <taxon>Bacilli</taxon>
        <taxon>Bacillales</taxon>
        <taxon>Alicyclobacillaceae</taxon>
        <taxon>Alicyclobacillus</taxon>
    </lineage>
</organism>
<feature type="transmembrane region" description="Helical" evidence="10">
    <location>
        <begin position="23"/>
        <end position="51"/>
    </location>
</feature>
<dbReference type="InterPro" id="IPR007315">
    <property type="entry name" value="PIG-V/Gpi18"/>
</dbReference>
<evidence type="ECO:0000256" key="6">
    <source>
        <dbReference type="ARBA" id="ARBA00022692"/>
    </source>
</evidence>
<dbReference type="Proteomes" id="UP000050482">
    <property type="component" value="Unassembled WGS sequence"/>
</dbReference>
<feature type="transmembrane region" description="Helical" evidence="10">
    <location>
        <begin position="350"/>
        <end position="369"/>
    </location>
</feature>
<evidence type="ECO:0000256" key="8">
    <source>
        <dbReference type="ARBA" id="ARBA00022989"/>
    </source>
</evidence>
<dbReference type="GO" id="GO:0006506">
    <property type="term" value="P:GPI anchor biosynthetic process"/>
    <property type="evidence" value="ECO:0007669"/>
    <property type="project" value="UniProtKB-UniPathway"/>
</dbReference>
<dbReference type="GO" id="GO:0016020">
    <property type="term" value="C:membrane"/>
    <property type="evidence" value="ECO:0007669"/>
    <property type="project" value="GOC"/>
</dbReference>
<comment type="caution">
    <text evidence="11">The sequence shown here is derived from an EMBL/GenBank/DDBJ whole genome shotgun (WGS) entry which is preliminary data.</text>
</comment>
<evidence type="ECO:0000256" key="4">
    <source>
        <dbReference type="ARBA" id="ARBA00022676"/>
    </source>
</evidence>
<dbReference type="UniPathway" id="UPA00196"/>